<dbReference type="AlphaFoldDB" id="A0A7G9S0Z2"/>
<gene>
    <name evidence="1" type="ORF">H9L01_03960</name>
</gene>
<evidence type="ECO:0000313" key="1">
    <source>
        <dbReference type="EMBL" id="QNN61517.1"/>
    </source>
</evidence>
<reference evidence="1 2" key="1">
    <citation type="submission" date="2020-08" db="EMBL/GenBank/DDBJ databases">
        <title>Genome sequence of Erysipelothrix inopinata DSM 15511T.</title>
        <authorList>
            <person name="Hyun D.-W."/>
            <person name="Bae J.-W."/>
        </authorList>
    </citation>
    <scope>NUCLEOTIDE SEQUENCE [LARGE SCALE GENOMIC DNA]</scope>
    <source>
        <strain evidence="1 2">DSM 15511</strain>
    </source>
</reference>
<dbReference type="RefSeq" id="WP_187534717.1">
    <property type="nucleotide sequence ID" value="NZ_CBCSHU010000013.1"/>
</dbReference>
<organism evidence="1 2">
    <name type="scientific">Erysipelothrix inopinata</name>
    <dbReference type="NCBI Taxonomy" id="225084"/>
    <lineage>
        <taxon>Bacteria</taxon>
        <taxon>Bacillati</taxon>
        <taxon>Bacillota</taxon>
        <taxon>Erysipelotrichia</taxon>
        <taxon>Erysipelotrichales</taxon>
        <taxon>Erysipelotrichaceae</taxon>
        <taxon>Erysipelothrix</taxon>
    </lineage>
</organism>
<sequence>MTIISRIRTNGENVIVPMDSIGIVVSQIYADRVYDIIKFDPTDDNYRLEEVTDSGSKQVIFLNYQQLCNLIENNEIVEISNGSDLVL</sequence>
<proteinExistence type="predicted"/>
<accession>A0A7G9S0Z2</accession>
<evidence type="ECO:0000313" key="2">
    <source>
        <dbReference type="Proteomes" id="UP000515928"/>
    </source>
</evidence>
<protein>
    <submittedName>
        <fullName evidence="1">Uncharacterized protein</fullName>
    </submittedName>
</protein>
<dbReference type="EMBL" id="CP060715">
    <property type="protein sequence ID" value="QNN61517.1"/>
    <property type="molecule type" value="Genomic_DNA"/>
</dbReference>
<keyword evidence="2" id="KW-1185">Reference proteome</keyword>
<dbReference type="Proteomes" id="UP000515928">
    <property type="component" value="Chromosome"/>
</dbReference>
<name>A0A7G9S0Z2_9FIRM</name>
<dbReference type="KEGG" id="eio:H9L01_03960"/>